<dbReference type="AlphaFoldDB" id="A0A8D4IZA9"/>
<name>A0A8D4IZA9_9PAST</name>
<dbReference type="NCBIfam" id="TIGR01626">
    <property type="entry name" value="ytfJ_HI0045"/>
    <property type="match status" value="1"/>
</dbReference>
<keyword evidence="2" id="KW-1185">Reference proteome</keyword>
<sequence length="180" mass="20035">MLLVVSVFSISVSAHNLMVGQPPKEIRKVVDGEVLLTSEKIIYRPWDSFDLSGKVRIVQHFAARSSAKALNDQLINAITAAHFPQDRYQTTTIVNLDDAIWGTTGFARSKTENGKRTAPHSQVIIDNDGRVKAAWGLQAKTAMTMVLDRKGRIRFIKEGKLTPSEVEEIIAMVKQQITHP</sequence>
<dbReference type="InterPro" id="IPR006513">
    <property type="entry name" value="YtfJ_HI0045"/>
</dbReference>
<reference evidence="1" key="1">
    <citation type="submission" date="2017-06" db="EMBL/GenBank/DDBJ databases">
        <title>Genome sequencing of pathogenic and non-pathogenic strains within Bisgaard taxon 40.</title>
        <authorList>
            <person name="Ladner J.T."/>
            <person name="Lovett S.P."/>
            <person name="Koroleva G."/>
            <person name="Lorch J.M."/>
        </authorList>
    </citation>
    <scope>NUCLEOTIDE SEQUENCE</scope>
    <source>
        <strain evidence="1">27576-1-I1</strain>
    </source>
</reference>
<evidence type="ECO:0000313" key="1">
    <source>
        <dbReference type="EMBL" id="QDJ15549.1"/>
    </source>
</evidence>
<dbReference type="Pfam" id="PF09695">
    <property type="entry name" value="YtfJ_HI0045"/>
    <property type="match status" value="1"/>
</dbReference>
<accession>A0A8D4IZA9</accession>
<evidence type="ECO:0000313" key="2">
    <source>
        <dbReference type="Proteomes" id="UP000955338"/>
    </source>
</evidence>
<gene>
    <name evidence="1" type="ORF">CEP48_04420</name>
</gene>
<protein>
    <submittedName>
        <fullName evidence="1">YtfJ family protein</fullName>
    </submittedName>
</protein>
<dbReference type="Proteomes" id="UP000955338">
    <property type="component" value="Chromosome"/>
</dbReference>
<dbReference type="Gene3D" id="3.40.30.10">
    <property type="entry name" value="Glutaredoxin"/>
    <property type="match status" value="1"/>
</dbReference>
<proteinExistence type="predicted"/>
<organism evidence="1 2">
    <name type="scientific">Mergibacter septicus</name>
    <dbReference type="NCBI Taxonomy" id="221402"/>
    <lineage>
        <taxon>Bacteria</taxon>
        <taxon>Pseudomonadati</taxon>
        <taxon>Pseudomonadota</taxon>
        <taxon>Gammaproteobacteria</taxon>
        <taxon>Pasteurellales</taxon>
        <taxon>Pasteurellaceae</taxon>
        <taxon>Mergibacter</taxon>
    </lineage>
</organism>
<dbReference type="EMBL" id="CP022011">
    <property type="protein sequence ID" value="QDJ15549.1"/>
    <property type="molecule type" value="Genomic_DNA"/>
</dbReference>